<accession>A0ABD0L9Y1</accession>
<dbReference type="Pfam" id="PF12799">
    <property type="entry name" value="LRR_4"/>
    <property type="match status" value="1"/>
</dbReference>
<protein>
    <submittedName>
        <fullName evidence="5">Uncharacterized protein</fullName>
    </submittedName>
</protein>
<evidence type="ECO:0000313" key="6">
    <source>
        <dbReference type="Proteomes" id="UP001519460"/>
    </source>
</evidence>
<dbReference type="Gene3D" id="3.80.10.10">
    <property type="entry name" value="Ribonuclease Inhibitor"/>
    <property type="match status" value="2"/>
</dbReference>
<feature type="coiled-coil region" evidence="3">
    <location>
        <begin position="292"/>
        <end position="319"/>
    </location>
</feature>
<feature type="region of interest" description="Disordered" evidence="4">
    <location>
        <begin position="359"/>
        <end position="380"/>
    </location>
</feature>
<keyword evidence="3" id="KW-0175">Coiled coil</keyword>
<organism evidence="5 6">
    <name type="scientific">Batillaria attramentaria</name>
    <dbReference type="NCBI Taxonomy" id="370345"/>
    <lineage>
        <taxon>Eukaryota</taxon>
        <taxon>Metazoa</taxon>
        <taxon>Spiralia</taxon>
        <taxon>Lophotrochozoa</taxon>
        <taxon>Mollusca</taxon>
        <taxon>Gastropoda</taxon>
        <taxon>Caenogastropoda</taxon>
        <taxon>Sorbeoconcha</taxon>
        <taxon>Cerithioidea</taxon>
        <taxon>Batillariidae</taxon>
        <taxon>Batillaria</taxon>
    </lineage>
</organism>
<dbReference type="InterPro" id="IPR001611">
    <property type="entry name" value="Leu-rich_rpt"/>
</dbReference>
<evidence type="ECO:0000256" key="4">
    <source>
        <dbReference type="SAM" id="MobiDB-lite"/>
    </source>
</evidence>
<dbReference type="PANTHER" id="PTHR46652">
    <property type="entry name" value="LEUCINE-RICH REPEAT AND IQ DOMAIN-CONTAINING PROTEIN 1-RELATED"/>
    <property type="match status" value="1"/>
</dbReference>
<dbReference type="SUPFAM" id="SSF52075">
    <property type="entry name" value="Outer arm dynein light chain 1"/>
    <property type="match status" value="1"/>
</dbReference>
<evidence type="ECO:0000256" key="2">
    <source>
        <dbReference type="ARBA" id="ARBA00022737"/>
    </source>
</evidence>
<evidence type="ECO:0000256" key="3">
    <source>
        <dbReference type="SAM" id="Coils"/>
    </source>
</evidence>
<dbReference type="PROSITE" id="PS51450">
    <property type="entry name" value="LRR"/>
    <property type="match status" value="2"/>
</dbReference>
<dbReference type="Proteomes" id="UP001519460">
    <property type="component" value="Unassembled WGS sequence"/>
</dbReference>
<comment type="caution">
    <text evidence="5">The sequence shown here is derived from an EMBL/GenBank/DDBJ whole genome shotgun (WGS) entry which is preliminary data.</text>
</comment>
<dbReference type="InterPro" id="IPR003591">
    <property type="entry name" value="Leu-rich_rpt_typical-subtyp"/>
</dbReference>
<dbReference type="SMART" id="SM00365">
    <property type="entry name" value="LRR_SD22"/>
    <property type="match status" value="2"/>
</dbReference>
<dbReference type="InterPro" id="IPR050836">
    <property type="entry name" value="SDS22/Internalin_LRR"/>
</dbReference>
<name>A0ABD0L9Y1_9CAEN</name>
<sequence length="405" mass="46100">MTTYLSADFVERRVTVIPPAAVPDGWGVDRAGNYCQLDLKMCQISALHFDFQWGRERQPAPRLASVLDAPSRIVRLDISLNDLTFLHHEWLAPFRNLRALDASINQIKHFQGIEILQNLAQFEPFPQRLAEQLRLSMNELRDISAMPSLINLRILDVSNNKLESLDGLSSLPKLEELYAHRNELRDILPVMSCGQLRVLNAANNHITSLDTTLKVLSNLRFLQVLSLHSNPLDREPHYQGDILRVVNIMTLDNVSVKPLPRREEDHQRHADNMFSLKDAARQAFQDRMRVAKERLDENVSFLQRRIVGLQHEYEDFQAKLKADLEACLRYLDSLSADELGSADRSAIGAVLGGKPYEHPWQAAEPQGAARAPRQHADYSKIKETDEVLRCAYNELIKQKGPADVP</sequence>
<dbReference type="InterPro" id="IPR025875">
    <property type="entry name" value="Leu-rich_rpt_4"/>
</dbReference>
<dbReference type="AlphaFoldDB" id="A0ABD0L9Y1"/>
<keyword evidence="6" id="KW-1185">Reference proteome</keyword>
<keyword evidence="2" id="KW-0677">Repeat</keyword>
<proteinExistence type="predicted"/>
<gene>
    <name evidence="5" type="ORF">BaRGS_00012932</name>
</gene>
<dbReference type="EMBL" id="JACVVK020000071">
    <property type="protein sequence ID" value="KAK7495942.1"/>
    <property type="molecule type" value="Genomic_DNA"/>
</dbReference>
<evidence type="ECO:0000256" key="1">
    <source>
        <dbReference type="ARBA" id="ARBA00022614"/>
    </source>
</evidence>
<keyword evidence="1" id="KW-0433">Leucine-rich repeat</keyword>
<dbReference type="InterPro" id="IPR032675">
    <property type="entry name" value="LRR_dom_sf"/>
</dbReference>
<reference evidence="5 6" key="1">
    <citation type="journal article" date="2023" name="Sci. Data">
        <title>Genome assembly of the Korean intertidal mud-creeper Batillaria attramentaria.</title>
        <authorList>
            <person name="Patra A.K."/>
            <person name="Ho P.T."/>
            <person name="Jun S."/>
            <person name="Lee S.J."/>
            <person name="Kim Y."/>
            <person name="Won Y.J."/>
        </authorList>
    </citation>
    <scope>NUCLEOTIDE SEQUENCE [LARGE SCALE GENOMIC DNA]</scope>
    <source>
        <strain evidence="5">Wonlab-2016</strain>
    </source>
</reference>
<dbReference type="SMART" id="SM00369">
    <property type="entry name" value="LRR_TYP"/>
    <property type="match status" value="3"/>
</dbReference>
<evidence type="ECO:0000313" key="5">
    <source>
        <dbReference type="EMBL" id="KAK7495942.1"/>
    </source>
</evidence>
<dbReference type="PANTHER" id="PTHR46652:SF3">
    <property type="entry name" value="LEUCINE-RICH REPEAT-CONTAINING PROTEIN 9"/>
    <property type="match status" value="1"/>
</dbReference>